<reference evidence="1 2" key="1">
    <citation type="journal article" date="2021" name="Plant Biotechnol. J.">
        <title>Multi-omics assisted identification of the key and species-specific regulatory components of drought-tolerant mechanisms in Gossypium stocksii.</title>
        <authorList>
            <person name="Yu D."/>
            <person name="Ke L."/>
            <person name="Zhang D."/>
            <person name="Wu Y."/>
            <person name="Sun Y."/>
            <person name="Mei J."/>
            <person name="Sun J."/>
            <person name="Sun Y."/>
        </authorList>
    </citation>
    <scope>NUCLEOTIDE SEQUENCE [LARGE SCALE GENOMIC DNA]</scope>
    <source>
        <strain evidence="2">cv. E1</strain>
        <tissue evidence="1">Leaf</tissue>
    </source>
</reference>
<accession>A0A9D3ZT18</accession>
<dbReference type="InterPro" id="IPR052343">
    <property type="entry name" value="Retrotransposon-Effector_Assoc"/>
</dbReference>
<evidence type="ECO:0000313" key="2">
    <source>
        <dbReference type="Proteomes" id="UP000828251"/>
    </source>
</evidence>
<dbReference type="PANTHER" id="PTHR46890">
    <property type="entry name" value="NON-LTR RETROLELEMENT REVERSE TRANSCRIPTASE-LIKE PROTEIN-RELATED"/>
    <property type="match status" value="1"/>
</dbReference>
<dbReference type="EMBL" id="JAIQCV010000009">
    <property type="protein sequence ID" value="KAH1063910.1"/>
    <property type="molecule type" value="Genomic_DNA"/>
</dbReference>
<name>A0A9D3ZT18_9ROSI</name>
<evidence type="ECO:0000313" key="1">
    <source>
        <dbReference type="EMBL" id="KAH1063910.1"/>
    </source>
</evidence>
<proteinExistence type="predicted"/>
<dbReference type="PANTHER" id="PTHR46890:SF48">
    <property type="entry name" value="RNA-DIRECTED DNA POLYMERASE"/>
    <property type="match status" value="1"/>
</dbReference>
<dbReference type="Proteomes" id="UP000828251">
    <property type="component" value="Unassembled WGS sequence"/>
</dbReference>
<sequence length="177" mass="20008">MMKCISKEDNQILTVPYTTEEIRSVVFEIGPTKAPGEDGLPAIFYQKCWNIIGDDVTKFCLQILNDDVGFEQINVTHIVLIPKIQNPSTMKHFKPISLCNVIYKIVAKTIANRFSKAYDRVEWGFIKEMMGRMVVVNGCIGEKFQSSKGLRQGDPLSPFLFLICGEGLSRLMRLAAR</sequence>
<dbReference type="AlphaFoldDB" id="A0A9D3ZT18"/>
<comment type="caution">
    <text evidence="1">The sequence shown here is derived from an EMBL/GenBank/DDBJ whole genome shotgun (WGS) entry which is preliminary data.</text>
</comment>
<keyword evidence="2" id="KW-1185">Reference proteome</keyword>
<evidence type="ECO:0008006" key="3">
    <source>
        <dbReference type="Google" id="ProtNLM"/>
    </source>
</evidence>
<protein>
    <recommendedName>
        <fullName evidence="3">Reverse transcriptase domain-containing protein</fullName>
    </recommendedName>
</protein>
<organism evidence="1 2">
    <name type="scientific">Gossypium stocksii</name>
    <dbReference type="NCBI Taxonomy" id="47602"/>
    <lineage>
        <taxon>Eukaryota</taxon>
        <taxon>Viridiplantae</taxon>
        <taxon>Streptophyta</taxon>
        <taxon>Embryophyta</taxon>
        <taxon>Tracheophyta</taxon>
        <taxon>Spermatophyta</taxon>
        <taxon>Magnoliopsida</taxon>
        <taxon>eudicotyledons</taxon>
        <taxon>Gunneridae</taxon>
        <taxon>Pentapetalae</taxon>
        <taxon>rosids</taxon>
        <taxon>malvids</taxon>
        <taxon>Malvales</taxon>
        <taxon>Malvaceae</taxon>
        <taxon>Malvoideae</taxon>
        <taxon>Gossypium</taxon>
    </lineage>
</organism>
<dbReference type="OrthoDB" id="1000249at2759"/>
<gene>
    <name evidence="1" type="ORF">J1N35_028897</name>
</gene>